<protein>
    <submittedName>
        <fullName evidence="1">Uncharacterized protein</fullName>
    </submittedName>
</protein>
<dbReference type="RefSeq" id="WP_053416027.1">
    <property type="nucleotide sequence ID" value="NZ_LILB01000001.1"/>
</dbReference>
<accession>A0A0M0LLS1</accession>
<organism evidence="1 2">
    <name type="scientific">Viridibacillus arvi</name>
    <dbReference type="NCBI Taxonomy" id="263475"/>
    <lineage>
        <taxon>Bacteria</taxon>
        <taxon>Bacillati</taxon>
        <taxon>Bacillota</taxon>
        <taxon>Bacilli</taxon>
        <taxon>Bacillales</taxon>
        <taxon>Caryophanaceae</taxon>
        <taxon>Viridibacillus</taxon>
    </lineage>
</organism>
<keyword evidence="2" id="KW-1185">Reference proteome</keyword>
<dbReference type="Proteomes" id="UP000036867">
    <property type="component" value="Unassembled WGS sequence"/>
</dbReference>
<evidence type="ECO:0000313" key="1">
    <source>
        <dbReference type="EMBL" id="KOO51862.1"/>
    </source>
</evidence>
<sequence length="207" mass="24777">MFTEELSKVEKVLIEKFGRLDIENVEKAYEKFSTGHLDQFDRALTVGEFDDLMVLFSLINDSKTQAYYFQQEEKYLKFFRYLFKKNEDVPVYAYCPELASKRKAIFRFLKPRLNKQEWSLFKKVKNNLVTHNGLFEIKSLEHLEIFAKLSLRELHFSNFFFEESVLIGNYELSLPLYCFEESYIKECQSKANEVDLFIRTEKAEWAI</sequence>
<reference evidence="2" key="1">
    <citation type="submission" date="2015-08" db="EMBL/GenBank/DDBJ databases">
        <title>Fjat-10028 dsm 16317.</title>
        <authorList>
            <person name="Liu B."/>
            <person name="Wang J."/>
            <person name="Zhu Y."/>
            <person name="Liu G."/>
            <person name="Chen Q."/>
            <person name="Chen Z."/>
            <person name="Lan J."/>
            <person name="Che J."/>
            <person name="Ge C."/>
            <person name="Shi H."/>
            <person name="Pan Z."/>
            <person name="Liu X."/>
        </authorList>
    </citation>
    <scope>NUCLEOTIDE SEQUENCE [LARGE SCALE GENOMIC DNA]</scope>
    <source>
        <strain evidence="2">DSM 16317</strain>
    </source>
</reference>
<gene>
    <name evidence="1" type="ORF">AMD00_05355</name>
</gene>
<comment type="caution">
    <text evidence="1">The sequence shown here is derived from an EMBL/GenBank/DDBJ whole genome shotgun (WGS) entry which is preliminary data.</text>
</comment>
<evidence type="ECO:0000313" key="2">
    <source>
        <dbReference type="Proteomes" id="UP000036867"/>
    </source>
</evidence>
<dbReference type="EMBL" id="LILB01000001">
    <property type="protein sequence ID" value="KOO51862.1"/>
    <property type="molecule type" value="Genomic_DNA"/>
</dbReference>
<dbReference type="OrthoDB" id="2839079at2"/>
<dbReference type="AlphaFoldDB" id="A0A0M0LLS1"/>
<dbReference type="GeneID" id="301135529"/>
<name>A0A0M0LLS1_9BACL</name>
<proteinExistence type="predicted"/>